<gene>
    <name evidence="9" type="ORF">J2S63_001817</name>
</gene>
<dbReference type="InterPro" id="IPR051791">
    <property type="entry name" value="Pra-immunoreactive"/>
</dbReference>
<name>A0ABU2BW68_9ACTN</name>
<dbReference type="EMBL" id="JAVDYG010000001">
    <property type="protein sequence ID" value="MDR7362264.1"/>
    <property type="molecule type" value="Genomic_DNA"/>
</dbReference>
<dbReference type="Proteomes" id="UP001183648">
    <property type="component" value="Unassembled WGS sequence"/>
</dbReference>
<comment type="caution">
    <text evidence="9">The sequence shown here is derived from an EMBL/GenBank/DDBJ whole genome shotgun (WGS) entry which is preliminary data.</text>
</comment>
<comment type="subcellular location">
    <subcellularLocation>
        <location evidence="1">Cell membrane</location>
        <topology evidence="1">Multi-pass membrane protein</topology>
    </subcellularLocation>
</comment>
<evidence type="ECO:0000313" key="10">
    <source>
        <dbReference type="Proteomes" id="UP001183648"/>
    </source>
</evidence>
<proteinExistence type="predicted"/>
<keyword evidence="3 7" id="KW-0812">Transmembrane</keyword>
<evidence type="ECO:0000313" key="9">
    <source>
        <dbReference type="EMBL" id="MDR7362264.1"/>
    </source>
</evidence>
<reference evidence="9 10" key="1">
    <citation type="submission" date="2023-07" db="EMBL/GenBank/DDBJ databases">
        <title>Sequencing the genomes of 1000 actinobacteria strains.</title>
        <authorList>
            <person name="Klenk H.-P."/>
        </authorList>
    </citation>
    <scope>NUCLEOTIDE SEQUENCE [LARGE SCALE GENOMIC DNA]</scope>
    <source>
        <strain evidence="9 10">DSM 19426</strain>
    </source>
</reference>
<feature type="compositionally biased region" description="Low complexity" evidence="6">
    <location>
        <begin position="12"/>
        <end position="23"/>
    </location>
</feature>
<evidence type="ECO:0000256" key="4">
    <source>
        <dbReference type="ARBA" id="ARBA00022989"/>
    </source>
</evidence>
<feature type="transmembrane region" description="Helical" evidence="7">
    <location>
        <begin position="115"/>
        <end position="134"/>
    </location>
</feature>
<dbReference type="Pfam" id="PF06271">
    <property type="entry name" value="RDD"/>
    <property type="match status" value="1"/>
</dbReference>
<evidence type="ECO:0000256" key="6">
    <source>
        <dbReference type="SAM" id="MobiDB-lite"/>
    </source>
</evidence>
<feature type="region of interest" description="Disordered" evidence="6">
    <location>
        <begin position="1"/>
        <end position="41"/>
    </location>
</feature>
<feature type="transmembrane region" description="Helical" evidence="7">
    <location>
        <begin position="72"/>
        <end position="95"/>
    </location>
</feature>
<evidence type="ECO:0000256" key="5">
    <source>
        <dbReference type="ARBA" id="ARBA00023136"/>
    </source>
</evidence>
<dbReference type="InterPro" id="IPR010432">
    <property type="entry name" value="RDD"/>
</dbReference>
<dbReference type="PANTHER" id="PTHR36115:SF6">
    <property type="entry name" value="PROLINE-RICH ANTIGEN HOMOLOG"/>
    <property type="match status" value="1"/>
</dbReference>
<keyword evidence="4 7" id="KW-1133">Transmembrane helix</keyword>
<sequence length="215" mass="22409">MSNQSDPPAWGDPPASGDQGGSSAPPPPPPPPPGYGQGYGQAGGYGDPYADPYAQQGAGLAYAHWGKRVGAYLVDLLVAIPAYVVIGIGIAIAGAGARATTDPTTGVQSVEGGNAVGIVIAVIGYVLIFAILLWNTVFRQGRTGWSIGKQALGIRLVKEDSGEPMGAGLCFVRMIVHIVDGIPCYLGYLWPLWDAKKQTFADKIMSTVVVEQRKA</sequence>
<keyword evidence="5 7" id="KW-0472">Membrane</keyword>
<evidence type="ECO:0000259" key="8">
    <source>
        <dbReference type="Pfam" id="PF06271"/>
    </source>
</evidence>
<dbReference type="RefSeq" id="WP_310301519.1">
    <property type="nucleotide sequence ID" value="NZ_BAAAPS010000008.1"/>
</dbReference>
<evidence type="ECO:0000256" key="3">
    <source>
        <dbReference type="ARBA" id="ARBA00022692"/>
    </source>
</evidence>
<feature type="compositionally biased region" description="Pro residues" evidence="6">
    <location>
        <begin position="24"/>
        <end position="34"/>
    </location>
</feature>
<feature type="domain" description="RDD" evidence="8">
    <location>
        <begin position="62"/>
        <end position="205"/>
    </location>
</feature>
<organism evidence="9 10">
    <name type="scientific">Nocardioides marmoribigeumensis</name>
    <dbReference type="NCBI Taxonomy" id="433649"/>
    <lineage>
        <taxon>Bacteria</taxon>
        <taxon>Bacillati</taxon>
        <taxon>Actinomycetota</taxon>
        <taxon>Actinomycetes</taxon>
        <taxon>Propionibacteriales</taxon>
        <taxon>Nocardioidaceae</taxon>
        <taxon>Nocardioides</taxon>
    </lineage>
</organism>
<keyword evidence="2" id="KW-1003">Cell membrane</keyword>
<keyword evidence="10" id="KW-1185">Reference proteome</keyword>
<dbReference type="PANTHER" id="PTHR36115">
    <property type="entry name" value="PROLINE-RICH ANTIGEN HOMOLOG-RELATED"/>
    <property type="match status" value="1"/>
</dbReference>
<evidence type="ECO:0000256" key="1">
    <source>
        <dbReference type="ARBA" id="ARBA00004651"/>
    </source>
</evidence>
<evidence type="ECO:0000256" key="2">
    <source>
        <dbReference type="ARBA" id="ARBA00022475"/>
    </source>
</evidence>
<protein>
    <submittedName>
        <fullName evidence="9">RDD family membrane protein YckC</fullName>
    </submittedName>
</protein>
<accession>A0ABU2BW68</accession>
<evidence type="ECO:0000256" key="7">
    <source>
        <dbReference type="SAM" id="Phobius"/>
    </source>
</evidence>